<dbReference type="EMBL" id="JBHSRF010000010">
    <property type="protein sequence ID" value="MFC6081585.1"/>
    <property type="molecule type" value="Genomic_DNA"/>
</dbReference>
<dbReference type="InterPro" id="IPR032109">
    <property type="entry name" value="Big_3_5"/>
</dbReference>
<evidence type="ECO:0000313" key="4">
    <source>
        <dbReference type="Proteomes" id="UP001596137"/>
    </source>
</evidence>
<sequence>MQTGFAATRRQLIPTTITLTASRNPARTGESITFTATVTATGVILATGNVVFRNGSTDIGTAPLEGVAQATFTTSAMAEGTHHITAHYQGNASFDPSTSPIVILKVEALKAKEKEKHEVKEEAPEEEETPVAVHDDDNDDELDRICHKFRNHRGEGGWEDKRWEKLRQHCEDHWHRKDDRVVVIDKGIRRHIYGHYDQGGGHREYWDSHKQRWVPEHRYHKPHHKKIHRHYHKPVQRHFAVTG</sequence>
<evidence type="ECO:0000256" key="1">
    <source>
        <dbReference type="SAM" id="MobiDB-lite"/>
    </source>
</evidence>
<name>A0ABW1NE24_9ACTN</name>
<evidence type="ECO:0000259" key="2">
    <source>
        <dbReference type="Pfam" id="PF16640"/>
    </source>
</evidence>
<dbReference type="Pfam" id="PF16640">
    <property type="entry name" value="Big_3_5"/>
    <property type="match status" value="1"/>
</dbReference>
<evidence type="ECO:0000313" key="3">
    <source>
        <dbReference type="EMBL" id="MFC6081585.1"/>
    </source>
</evidence>
<dbReference type="RefSeq" id="WP_380749792.1">
    <property type="nucleotide sequence ID" value="NZ_JBHSRF010000010.1"/>
</dbReference>
<gene>
    <name evidence="3" type="ORF">ACFP1K_10465</name>
</gene>
<reference evidence="4" key="1">
    <citation type="journal article" date="2019" name="Int. J. Syst. Evol. Microbiol.">
        <title>The Global Catalogue of Microorganisms (GCM) 10K type strain sequencing project: providing services to taxonomists for standard genome sequencing and annotation.</title>
        <authorList>
            <consortium name="The Broad Institute Genomics Platform"/>
            <consortium name="The Broad Institute Genome Sequencing Center for Infectious Disease"/>
            <person name="Wu L."/>
            <person name="Ma J."/>
        </authorList>
    </citation>
    <scope>NUCLEOTIDE SEQUENCE [LARGE SCALE GENOMIC DNA]</scope>
    <source>
        <strain evidence="4">JCM 30346</strain>
    </source>
</reference>
<proteinExistence type="predicted"/>
<keyword evidence="4" id="KW-1185">Reference proteome</keyword>
<accession>A0ABW1NE24</accession>
<feature type="domain" description="Bacterial Ig-like" evidence="2">
    <location>
        <begin position="19"/>
        <end position="106"/>
    </location>
</feature>
<protein>
    <submittedName>
        <fullName evidence="3">Ig-like domain-containing protein</fullName>
    </submittedName>
</protein>
<comment type="caution">
    <text evidence="3">The sequence shown here is derived from an EMBL/GenBank/DDBJ whole genome shotgun (WGS) entry which is preliminary data.</text>
</comment>
<organism evidence="3 4">
    <name type="scientific">Sphaerisporangium aureirubrum</name>
    <dbReference type="NCBI Taxonomy" id="1544736"/>
    <lineage>
        <taxon>Bacteria</taxon>
        <taxon>Bacillati</taxon>
        <taxon>Actinomycetota</taxon>
        <taxon>Actinomycetes</taxon>
        <taxon>Streptosporangiales</taxon>
        <taxon>Streptosporangiaceae</taxon>
        <taxon>Sphaerisporangium</taxon>
    </lineage>
</organism>
<dbReference type="InterPro" id="IPR013783">
    <property type="entry name" value="Ig-like_fold"/>
</dbReference>
<feature type="region of interest" description="Disordered" evidence="1">
    <location>
        <begin position="115"/>
        <end position="139"/>
    </location>
</feature>
<dbReference type="Gene3D" id="2.60.40.10">
    <property type="entry name" value="Immunoglobulins"/>
    <property type="match status" value="1"/>
</dbReference>
<dbReference type="Proteomes" id="UP001596137">
    <property type="component" value="Unassembled WGS sequence"/>
</dbReference>